<dbReference type="InterPro" id="IPR051783">
    <property type="entry name" value="NAD(P)-dependent_oxidoreduct"/>
</dbReference>
<dbReference type="SUPFAM" id="SSF51735">
    <property type="entry name" value="NAD(P)-binding Rossmann-fold domains"/>
    <property type="match status" value="1"/>
</dbReference>
<dbReference type="PANTHER" id="PTHR48079:SF8">
    <property type="entry name" value="NAD(P)-BINDING DOMAIN-CONTAINING PROTEIN"/>
    <property type="match status" value="1"/>
</dbReference>
<dbReference type="AlphaFoldDB" id="A0A9P4PNC0"/>
<comment type="caution">
    <text evidence="2">The sequence shown here is derived from an EMBL/GenBank/DDBJ whole genome shotgun (WGS) entry which is preliminary data.</text>
</comment>
<proteinExistence type="predicted"/>
<keyword evidence="3" id="KW-1185">Reference proteome</keyword>
<sequence>MARVLLTGGTGYVGGDVLYRLFAHGASTYNITCLIRDHEKAKQLSKKYPDVRIVEGNLDDVQLVEKEAREADIVAHLAATSHLPSSEAIVKGLTQPERNRRGHWIQISGATLLAADEISDGKFGFATEKTYDDVKDVKDVHSIITNNPQRVVDNLVVAQEKINTALVVGPQIYGLGRGPSHTRSVQAPEVARATLKLGEGFRLGDGKNSWSNVHVNDLSDLIIALVDAAAARKTDDGLWGKEGIYFPENGNMTFGELSAKIADEAYRQGLIPKGSVDNVIDAKEANELSAHASILWGTNAVITSSRAKSLLNWEPSRPSLADEIPGIVAREGQAYPKI</sequence>
<dbReference type="OrthoDB" id="2130169at2759"/>
<feature type="domain" description="NAD-dependent epimerase/dehydratase" evidence="1">
    <location>
        <begin position="4"/>
        <end position="87"/>
    </location>
</feature>
<evidence type="ECO:0000259" key="1">
    <source>
        <dbReference type="Pfam" id="PF01370"/>
    </source>
</evidence>
<dbReference type="GO" id="GO:0005737">
    <property type="term" value="C:cytoplasm"/>
    <property type="evidence" value="ECO:0007669"/>
    <property type="project" value="TreeGrafter"/>
</dbReference>
<dbReference type="InterPro" id="IPR001509">
    <property type="entry name" value="Epimerase_deHydtase"/>
</dbReference>
<organism evidence="2 3">
    <name type="scientific">Karstenula rhodostoma CBS 690.94</name>
    <dbReference type="NCBI Taxonomy" id="1392251"/>
    <lineage>
        <taxon>Eukaryota</taxon>
        <taxon>Fungi</taxon>
        <taxon>Dikarya</taxon>
        <taxon>Ascomycota</taxon>
        <taxon>Pezizomycotina</taxon>
        <taxon>Dothideomycetes</taxon>
        <taxon>Pleosporomycetidae</taxon>
        <taxon>Pleosporales</taxon>
        <taxon>Massarineae</taxon>
        <taxon>Didymosphaeriaceae</taxon>
        <taxon>Karstenula</taxon>
    </lineage>
</organism>
<evidence type="ECO:0000313" key="3">
    <source>
        <dbReference type="Proteomes" id="UP000799764"/>
    </source>
</evidence>
<protein>
    <submittedName>
        <fullName evidence="2">NAD(P)-binding protein</fullName>
    </submittedName>
</protein>
<name>A0A9P4PNC0_9PLEO</name>
<dbReference type="InterPro" id="IPR036291">
    <property type="entry name" value="NAD(P)-bd_dom_sf"/>
</dbReference>
<dbReference type="Proteomes" id="UP000799764">
    <property type="component" value="Unassembled WGS sequence"/>
</dbReference>
<gene>
    <name evidence="2" type="ORF">P171DRAFT_430088</name>
</gene>
<dbReference type="EMBL" id="MU001497">
    <property type="protein sequence ID" value="KAF2447167.1"/>
    <property type="molecule type" value="Genomic_DNA"/>
</dbReference>
<evidence type="ECO:0000313" key="2">
    <source>
        <dbReference type="EMBL" id="KAF2447167.1"/>
    </source>
</evidence>
<dbReference type="Gene3D" id="3.40.50.720">
    <property type="entry name" value="NAD(P)-binding Rossmann-like Domain"/>
    <property type="match status" value="1"/>
</dbReference>
<accession>A0A9P4PNC0</accession>
<reference evidence="2" key="1">
    <citation type="journal article" date="2020" name="Stud. Mycol.">
        <title>101 Dothideomycetes genomes: a test case for predicting lifestyles and emergence of pathogens.</title>
        <authorList>
            <person name="Haridas S."/>
            <person name="Albert R."/>
            <person name="Binder M."/>
            <person name="Bloem J."/>
            <person name="Labutti K."/>
            <person name="Salamov A."/>
            <person name="Andreopoulos B."/>
            <person name="Baker S."/>
            <person name="Barry K."/>
            <person name="Bills G."/>
            <person name="Bluhm B."/>
            <person name="Cannon C."/>
            <person name="Castanera R."/>
            <person name="Culley D."/>
            <person name="Daum C."/>
            <person name="Ezra D."/>
            <person name="Gonzalez J."/>
            <person name="Henrissat B."/>
            <person name="Kuo A."/>
            <person name="Liang C."/>
            <person name="Lipzen A."/>
            <person name="Lutzoni F."/>
            <person name="Magnuson J."/>
            <person name="Mondo S."/>
            <person name="Nolan M."/>
            <person name="Ohm R."/>
            <person name="Pangilinan J."/>
            <person name="Park H.-J."/>
            <person name="Ramirez L."/>
            <person name="Alfaro M."/>
            <person name="Sun H."/>
            <person name="Tritt A."/>
            <person name="Yoshinaga Y."/>
            <person name="Zwiers L.-H."/>
            <person name="Turgeon B."/>
            <person name="Goodwin S."/>
            <person name="Spatafora J."/>
            <person name="Crous P."/>
            <person name="Grigoriev I."/>
        </authorList>
    </citation>
    <scope>NUCLEOTIDE SEQUENCE</scope>
    <source>
        <strain evidence="2">CBS 690.94</strain>
    </source>
</reference>
<dbReference type="PANTHER" id="PTHR48079">
    <property type="entry name" value="PROTEIN YEEZ"/>
    <property type="match status" value="1"/>
</dbReference>
<dbReference type="Pfam" id="PF01370">
    <property type="entry name" value="Epimerase"/>
    <property type="match status" value="1"/>
</dbReference>
<dbReference type="GO" id="GO:0004029">
    <property type="term" value="F:aldehyde dehydrogenase (NAD+) activity"/>
    <property type="evidence" value="ECO:0007669"/>
    <property type="project" value="TreeGrafter"/>
</dbReference>